<feature type="coiled-coil region" evidence="1">
    <location>
        <begin position="1613"/>
        <end position="1640"/>
    </location>
</feature>
<feature type="region of interest" description="Disordered" evidence="2">
    <location>
        <begin position="241"/>
        <end position="344"/>
    </location>
</feature>
<gene>
    <name evidence="3" type="ORF">PFFVO_00630</name>
</gene>
<keyword evidence="1" id="KW-0175">Coiled coil</keyword>
<protein>
    <submittedName>
        <fullName evidence="3">Uncharacterized protein</fullName>
    </submittedName>
</protein>
<feature type="compositionally biased region" description="Polar residues" evidence="2">
    <location>
        <begin position="241"/>
        <end position="252"/>
    </location>
</feature>
<evidence type="ECO:0000313" key="3">
    <source>
        <dbReference type="EMBL" id="ETW20445.1"/>
    </source>
</evidence>
<reference evidence="3 4" key="1">
    <citation type="submission" date="2013-02" db="EMBL/GenBank/DDBJ databases">
        <title>The Genome Annotation of Plasmodium falciparum Vietnam Oak-Knoll (FVO).</title>
        <authorList>
            <consortium name="The Broad Institute Genome Sequencing Platform"/>
            <consortium name="The Broad Institute Genome Sequencing Center for Infectious Disease"/>
            <person name="Neafsey D."/>
            <person name="Hoffman S."/>
            <person name="Volkman S."/>
            <person name="Rosenthal P."/>
            <person name="Walker B."/>
            <person name="Young S.K."/>
            <person name="Zeng Q."/>
            <person name="Gargeya S."/>
            <person name="Fitzgerald M."/>
            <person name="Haas B."/>
            <person name="Abouelleil A."/>
            <person name="Allen A.W."/>
            <person name="Alvarado L."/>
            <person name="Arachchi H.M."/>
            <person name="Berlin A.M."/>
            <person name="Chapman S.B."/>
            <person name="Gainer-Dewar J."/>
            <person name="Goldberg J."/>
            <person name="Griggs A."/>
            <person name="Gujja S."/>
            <person name="Hansen M."/>
            <person name="Howarth C."/>
            <person name="Imamovic A."/>
            <person name="Ireland A."/>
            <person name="Larimer J."/>
            <person name="McCowan C."/>
            <person name="Murphy C."/>
            <person name="Pearson M."/>
            <person name="Poon T.W."/>
            <person name="Priest M."/>
            <person name="Roberts A."/>
            <person name="Saif S."/>
            <person name="Shea T."/>
            <person name="Sisk P."/>
            <person name="Sykes S."/>
            <person name="Wortman J."/>
            <person name="Nusbaum C."/>
            <person name="Birren B."/>
        </authorList>
    </citation>
    <scope>NUCLEOTIDE SEQUENCE [LARGE SCALE GENOMIC DNA]</scope>
    <source>
        <strain evidence="4">Vietnam Oak-Knoll (FVO)</strain>
    </source>
</reference>
<feature type="compositionally biased region" description="Basic and acidic residues" evidence="2">
    <location>
        <begin position="276"/>
        <end position="285"/>
    </location>
</feature>
<feature type="compositionally biased region" description="Basic residues" evidence="2">
    <location>
        <begin position="436"/>
        <end position="449"/>
    </location>
</feature>
<feature type="region of interest" description="Disordered" evidence="2">
    <location>
        <begin position="429"/>
        <end position="472"/>
    </location>
</feature>
<proteinExistence type="predicted"/>
<feature type="compositionally biased region" description="Basic and acidic residues" evidence="2">
    <location>
        <begin position="327"/>
        <end position="344"/>
    </location>
</feature>
<evidence type="ECO:0000256" key="2">
    <source>
        <dbReference type="SAM" id="MobiDB-lite"/>
    </source>
</evidence>
<dbReference type="Proteomes" id="UP000030690">
    <property type="component" value="Unassembled WGS sequence"/>
</dbReference>
<evidence type="ECO:0000256" key="1">
    <source>
        <dbReference type="SAM" id="Coils"/>
    </source>
</evidence>
<name>A0A024VE02_PLAFA</name>
<reference evidence="3 4" key="2">
    <citation type="submission" date="2013-02" db="EMBL/GenBank/DDBJ databases">
        <title>The Genome Sequence of Plasmodium falciparum Vietnam Oak-Knoll (FVO).</title>
        <authorList>
            <consortium name="The Broad Institute Genome Sequencing Platform"/>
            <consortium name="The Broad Institute Genome Sequencing Center for Infectious Disease"/>
            <person name="Neafsey D."/>
            <person name="Cheeseman I."/>
            <person name="Volkman S."/>
            <person name="Adams J."/>
            <person name="Walker B."/>
            <person name="Young S.K."/>
            <person name="Zeng Q."/>
            <person name="Gargeya S."/>
            <person name="Fitzgerald M."/>
            <person name="Haas B."/>
            <person name="Abouelleil A."/>
            <person name="Alvarado L."/>
            <person name="Arachchi H.M."/>
            <person name="Berlin A.M."/>
            <person name="Chapman S.B."/>
            <person name="Dewar J."/>
            <person name="Goldberg J."/>
            <person name="Griggs A."/>
            <person name="Gujja S."/>
            <person name="Hansen M."/>
            <person name="Howarth C."/>
            <person name="Imamovic A."/>
            <person name="Larimer J."/>
            <person name="McCowan C."/>
            <person name="Murphy C."/>
            <person name="Neiman D."/>
            <person name="Pearson M."/>
            <person name="Priest M."/>
            <person name="Roberts A."/>
            <person name="Saif S."/>
            <person name="Shea T."/>
            <person name="Sisk P."/>
            <person name="Sykes S."/>
            <person name="Wortman J."/>
            <person name="Nusbaum C."/>
            <person name="Birren B."/>
        </authorList>
    </citation>
    <scope>NUCLEOTIDE SEQUENCE [LARGE SCALE GENOMIC DNA]</scope>
    <source>
        <strain evidence="4">Vietnam Oak-Knoll (FVO)</strain>
    </source>
</reference>
<evidence type="ECO:0000313" key="4">
    <source>
        <dbReference type="Proteomes" id="UP000030690"/>
    </source>
</evidence>
<feature type="compositionally biased region" description="Basic and acidic residues" evidence="2">
    <location>
        <begin position="197"/>
        <end position="221"/>
    </location>
</feature>
<dbReference type="EMBL" id="KI925019">
    <property type="protein sequence ID" value="ETW20445.1"/>
    <property type="molecule type" value="Genomic_DNA"/>
</dbReference>
<organism evidence="3 4">
    <name type="scientific">Plasmodium falciparum Vietnam Oak-Knoll</name>
    <name type="common">FVO</name>
    <dbReference type="NCBI Taxonomy" id="1036723"/>
    <lineage>
        <taxon>Eukaryota</taxon>
        <taxon>Sar</taxon>
        <taxon>Alveolata</taxon>
        <taxon>Apicomplexa</taxon>
        <taxon>Aconoidasida</taxon>
        <taxon>Haemosporida</taxon>
        <taxon>Plasmodiidae</taxon>
        <taxon>Plasmodium</taxon>
        <taxon>Plasmodium (Laverania)</taxon>
    </lineage>
</organism>
<feature type="compositionally biased region" description="Low complexity" evidence="2">
    <location>
        <begin position="718"/>
        <end position="736"/>
    </location>
</feature>
<feature type="compositionally biased region" description="Polar residues" evidence="2">
    <location>
        <begin position="456"/>
        <end position="471"/>
    </location>
</feature>
<accession>A0A024VE02</accession>
<sequence>MHFVVALDNTGDDFNDKAISTERFRNVFEVYVEDKIDELDRKPSEILNKECRHFNYFIDDMKDEFLTSSLIRLPKELRKQLWESEVDEKLPNLMATTTHNKCLRTEHNYDKKYRDVIKILEDYCEDRATKLRDLKAIKYAEQDCINFNTWVSSWDYEIKRQMNKLDISKIKQYLEKSKFKCDINDLDNLDTFFSHVNPKDMKGSEEDPRNPQEEEHKRDEYQVLNSTVEEGDEYVDRINIPSTETGEATPNIQEEPLRVTPHGGDDHVKTPPTIVKTEEGNDNRENVVSTAGKRLNRGKPNKEGGPHTSRFKTPKVSAPAGGKKSKNARDSTEPKHHKEKGKYDRIKKTSEQINKYAHPDNKYTIFQCTDLDCKWLKPKNIKYPYEGYDIVDNDKLVDTGKGDYEDHHTYCSGDECAFGNAVGGQFDEIGSEGNLKRKKGKGKGRKKGHNKLEGKSSPNVEGTHSYITNGGNIEETKSQSYSVTDNYVEEEAASCPEGDQDCIDPIKDEFIIEGGRVIRTSINDVPQMEAITNKYMPGSIYENPSSGSSHIEDKGQLKDFTIETVKYTSDGLNGFDHEVAVTDPKLLPGEQLIALTGEVYESLPDHNEIVFYGSPIPHRRFARSYPLNTTTTLEGTSQKPSAVETIMSLFRNIFDSIKSSSITRRSVNQDLELSVSTTSPTNSYSLPQITLEFEAPAQGTVMGMLGQVNPFSSLAQTSQEDSTSSSESRSSSFSHNSQIMPTILKRPINGNYVVSGGHKTNVPKGIEHYIKSVPVALAVFGVLFVFILFNKINPFGTFSSKKKKRKVRRRRYDEKILKREGKKCFENLMQHSKEWIDKERHDILPNSLYNIEKKEGTEYNVLEEKEYPLIDEVLNEEDIKKVNKNKIKKGHVKSVLIDNVKKDRDIPNLIKLHLDAIEECSHDEWEEYKIEFLEICIKEFFKERKIDGQGRMLEKKYKCEDNFLNNIDIWKKKKLMWNKWIEKNRYIMNNWKDEEWFDNIKCEWENEIEEYFKLKKYDKNLLEIFGKNKENNKSFMIEILKIIWKKWIEKNVKYINKSVTNEWINKLVIKYKNDYIDLKKDYTRFLKDIYDIPLDNNNNKNIEYLDNGNLIKIMFIQIYMLALEEYKKEQFFQNVSTFLDICLDDIKEKQTNTDETNNTLKLIRAMENKYILKKNKEKEIINQFKNEMFFKNIMCDWKNCEDKFINDHFIQEKINIHNMKKDIPIKHWNHIYHKWLHEENKKDDIIVPLKRKEKEKEQNVIDESSLVTKKNKWKTVIEIYMEVMNECKRDEWEEHRGDFLQICLEEFIKKDKDEMRNINEELYIEQSDHMEDMLMLERQKIIWLQWINRNKYMLEKWNKEEWFHKLKKDWEDEKNRYDEKLFLWKNTENDKYINPMLERQKYIWRKWIAKHLYHIDEWENEEWFKLLMSKYEKDRDDLKRDHPINKMDDMEKKKLITKLFIEIHMMVIENSKEEECYRNKKNFVQTYIDELKKEQNLEQNKYMINILNDIQNDIQFGHDHNNYNEWKQEKWFKNLKKEWKEGERKNFLHVENENLDNIQANKLNNYILEIQKAILKNYWEDMQIKWIDDDNKTDWLKIAMNLNNYDNNNFRKNIKYEQKKNNFKEEIEMIKKINKKAQSKDTEEDIMWKTVIEIHMKIIEEDKKQEWEKNKGDFLQICRQEFLNENQYNRNENSRFVNDYMVQDNYMIKRQNGIWNKCIERNRYILEKWKKEKWFEKLKNQWKNEQNIYVNTREVYSNINDETNVKEINPLIEGEKVLWKKWLRNQKGLLDKYNEEFWFKKLFEDYEKEVENDDDDDYYYYHMSVNQQGKHPEDLITLNKISNQSLQKFKKNKLITTMWIEIHMMILEECKEEEVQLNKELFLDSCIKELIKEKESKGKCKMLEIVLDLKDKHVLINKNLEMNKRIGKNSNNLFENIKTQVKNNENNYIYEMMLNNDMNKSGKMSENDCIFDEMLINNMNKSDRIGQKKDNTIEDNLKSNMNKLGDVNEKCILEMEKNISMRHWENIKKNCTDGKEKEKNIKNVEMIENIGSTGKIENIKNIRNIDEILEEKYKSFNIEPYEENNYEEKSKILNRSNIQSNKIISPLIDNEKGIDEKKSDNQNEEIWYNGLTLEEIYKNSYTRNSIEYIPYIDEEEYSSLDELDQKNNDFESDDMFYKGLTLEEIYKNAYTRNSTEYIPYIDEEEYSSMDEFDKHNNKRKK</sequence>
<dbReference type="OrthoDB" id="377116at2759"/>
<feature type="region of interest" description="Disordered" evidence="2">
    <location>
        <begin position="715"/>
        <end position="736"/>
    </location>
</feature>
<feature type="region of interest" description="Disordered" evidence="2">
    <location>
        <begin position="195"/>
        <end position="226"/>
    </location>
</feature>